<dbReference type="EC" id="5.4.99.9" evidence="7"/>
<protein>
    <submittedName>
        <fullName evidence="7">UDP-galactopyranose mutase</fullName>
        <ecNumber evidence="7">5.4.99.9</ecNumber>
    </submittedName>
</protein>
<comment type="caution">
    <text evidence="7">The sequence shown here is derived from an EMBL/GenBank/DDBJ whole genome shotgun (WGS) entry which is preliminary data.</text>
</comment>
<dbReference type="SUPFAM" id="SSF54373">
    <property type="entry name" value="FAD-linked reductases, C-terminal domain"/>
    <property type="match status" value="1"/>
</dbReference>
<dbReference type="EMBL" id="JAUHHC010000002">
    <property type="protein sequence ID" value="MDN3920191.1"/>
    <property type="molecule type" value="Genomic_DNA"/>
</dbReference>
<dbReference type="RefSeq" id="WP_290358499.1">
    <property type="nucleotide sequence ID" value="NZ_JAUHHC010000002.1"/>
</dbReference>
<keyword evidence="5 7" id="KW-0413">Isomerase</keyword>
<dbReference type="Proteomes" id="UP001228044">
    <property type="component" value="Unassembled WGS sequence"/>
</dbReference>
<accession>A0ABT8DVL7</accession>
<comment type="cofactor">
    <cofactor evidence="1">
        <name>FAD</name>
        <dbReference type="ChEBI" id="CHEBI:57692"/>
    </cofactor>
</comment>
<dbReference type="NCBIfam" id="TIGR00031">
    <property type="entry name" value="UDP-GALP_mutase"/>
    <property type="match status" value="1"/>
</dbReference>
<proteinExistence type="inferred from homology"/>
<keyword evidence="8" id="KW-1185">Reference proteome</keyword>
<evidence type="ECO:0000259" key="6">
    <source>
        <dbReference type="Pfam" id="PF03275"/>
    </source>
</evidence>
<dbReference type="PANTHER" id="PTHR21197:SF0">
    <property type="entry name" value="UDP-GALACTOPYRANOSE MUTASE"/>
    <property type="match status" value="1"/>
</dbReference>
<keyword evidence="4" id="KW-0274">FAD</keyword>
<dbReference type="PANTHER" id="PTHR21197">
    <property type="entry name" value="UDP-GALACTOPYRANOSE MUTASE"/>
    <property type="match status" value="1"/>
</dbReference>
<evidence type="ECO:0000256" key="2">
    <source>
        <dbReference type="ARBA" id="ARBA00009321"/>
    </source>
</evidence>
<dbReference type="InterPro" id="IPR004379">
    <property type="entry name" value="UDP-GALP_mutase"/>
</dbReference>
<name>A0ABT8DVL7_9BURK</name>
<evidence type="ECO:0000256" key="4">
    <source>
        <dbReference type="ARBA" id="ARBA00022827"/>
    </source>
</evidence>
<dbReference type="InterPro" id="IPR015899">
    <property type="entry name" value="UDP-GalPyranose_mutase_C"/>
</dbReference>
<evidence type="ECO:0000313" key="7">
    <source>
        <dbReference type="EMBL" id="MDN3920191.1"/>
    </source>
</evidence>
<comment type="similarity">
    <text evidence="2">Belongs to the UDP-galactopyranose/dTDP-fucopyranose mutase family.</text>
</comment>
<sequence length="372" mass="42292">MSSPDYLIVGAGYAGSVCARELAEAGKTVMLIDRRDHIGGNAYDKVDEHGILIHPYGPHIFHTNSKRVFEYLSRFTNWRFYEHRVLAQVGAQLLPIPINRTTINKLYGLSLSGAEVQAYLDQVRQPRDPIKTSEDVVLNSVGPDLCDKFFRGYTKKQWGLDLSELSAGVAARIPTRDNDDDRYFGDSFQFMPDQGYTRMFERMLNHPNITVRVSCDYKQVREQFAGAQLVYTGPIDAYFDHCYGPLPYRSLRFDHEHLPTQAQFQPVGTVNYPNDHDYTRITEFKHLTGEQHAGTSIVREYPQAEGDPYYPIPRPENEALFKRYEALAEQQSGVTFVGRLAQYRYYNMDQIVATALAAAEKLIANRPAGDAA</sequence>
<dbReference type="SUPFAM" id="SSF51971">
    <property type="entry name" value="Nucleotide-binding domain"/>
    <property type="match status" value="1"/>
</dbReference>
<dbReference type="Pfam" id="PF13450">
    <property type="entry name" value="NAD_binding_8"/>
    <property type="match status" value="1"/>
</dbReference>
<dbReference type="GO" id="GO:0008767">
    <property type="term" value="F:UDP-galactopyranose mutase activity"/>
    <property type="evidence" value="ECO:0007669"/>
    <property type="project" value="UniProtKB-EC"/>
</dbReference>
<evidence type="ECO:0000256" key="3">
    <source>
        <dbReference type="ARBA" id="ARBA00022630"/>
    </source>
</evidence>
<gene>
    <name evidence="7" type="primary">glf</name>
    <name evidence="7" type="ORF">QWJ38_07850</name>
</gene>
<evidence type="ECO:0000256" key="5">
    <source>
        <dbReference type="ARBA" id="ARBA00023235"/>
    </source>
</evidence>
<dbReference type="Pfam" id="PF03275">
    <property type="entry name" value="GLF"/>
    <property type="match status" value="1"/>
</dbReference>
<keyword evidence="3" id="KW-0285">Flavoprotein</keyword>
<evidence type="ECO:0000313" key="8">
    <source>
        <dbReference type="Proteomes" id="UP001228044"/>
    </source>
</evidence>
<dbReference type="Gene3D" id="3.40.50.720">
    <property type="entry name" value="NAD(P)-binding Rossmann-like Domain"/>
    <property type="match status" value="3"/>
</dbReference>
<reference evidence="7 8" key="1">
    <citation type="submission" date="2023-06" db="EMBL/GenBank/DDBJ databases">
        <title>Pelomonas sp. PFR6 16S ribosomal RNA gene Genome sequencing and assembly.</title>
        <authorList>
            <person name="Woo H."/>
        </authorList>
    </citation>
    <scope>NUCLEOTIDE SEQUENCE [LARGE SCALE GENOMIC DNA]</scope>
    <source>
        <strain evidence="7 8">PFR6</strain>
    </source>
</reference>
<evidence type="ECO:0000256" key="1">
    <source>
        <dbReference type="ARBA" id="ARBA00001974"/>
    </source>
</evidence>
<feature type="domain" description="UDP-galactopyranose mutase C-terminal" evidence="6">
    <location>
        <begin position="148"/>
        <end position="345"/>
    </location>
</feature>
<organism evidence="7 8">
    <name type="scientific">Roseateles violae</name>
    <dbReference type="NCBI Taxonomy" id="3058042"/>
    <lineage>
        <taxon>Bacteria</taxon>
        <taxon>Pseudomonadati</taxon>
        <taxon>Pseudomonadota</taxon>
        <taxon>Betaproteobacteria</taxon>
        <taxon>Burkholderiales</taxon>
        <taxon>Sphaerotilaceae</taxon>
        <taxon>Roseateles</taxon>
    </lineage>
</organism>